<dbReference type="SUPFAM" id="SSF143597">
    <property type="entry name" value="YojJ-like"/>
    <property type="match status" value="1"/>
</dbReference>
<keyword evidence="3 10" id="KW-0808">Transferase</keyword>
<evidence type="ECO:0000256" key="9">
    <source>
        <dbReference type="ARBA" id="ARBA00023136"/>
    </source>
</evidence>
<name>A0A9D9NAD0_9BACT</name>
<keyword evidence="9 10" id="KW-0472">Membrane</keyword>
<reference evidence="12" key="2">
    <citation type="journal article" date="2021" name="PeerJ">
        <title>Extensive microbial diversity within the chicken gut microbiome revealed by metagenomics and culture.</title>
        <authorList>
            <person name="Gilroy R."/>
            <person name="Ravi A."/>
            <person name="Getino M."/>
            <person name="Pursley I."/>
            <person name="Horton D.L."/>
            <person name="Alikhan N.F."/>
            <person name="Baker D."/>
            <person name="Gharbi K."/>
            <person name="Hall N."/>
            <person name="Watson M."/>
            <person name="Adriaenssens E.M."/>
            <person name="Foster-Nyarko E."/>
            <person name="Jarju S."/>
            <person name="Secka A."/>
            <person name="Antonio M."/>
            <person name="Oren A."/>
            <person name="Chaudhuri R.R."/>
            <person name="La Ragione R."/>
            <person name="Hildebrand F."/>
            <person name="Pallen M.J."/>
        </authorList>
    </citation>
    <scope>NUCLEOTIDE SEQUENCE</scope>
    <source>
        <strain evidence="12">10037</strain>
    </source>
</reference>
<dbReference type="Pfam" id="PF19293">
    <property type="entry name" value="CdaA_N"/>
    <property type="match status" value="1"/>
</dbReference>
<sequence length="272" mass="30250">MLDFLNISFMDILDIILVGLLIYQIFKLIRGTAAMGIFLGILMILFVWILVDALNMKLTSAIISQVIGVGTIALIVLFQQEIRRFLLHIGMRYMKSGKRSGLFRILFGQNRKSELTFKSVNEIVEACVRMSDDKTGALIIIPHLSNLDNIIETGDTIDAIISHRLIMNIFFKNSPLHDGAMIVSKDRIVAARCTLPISENPNLPSHFGMRHKAAIGVTEETDADAIVVSEETGRISFITDGKATTVNNSGELRDAIEKSFKAQGDRQAQKEE</sequence>
<dbReference type="Proteomes" id="UP000823597">
    <property type="component" value="Unassembled WGS sequence"/>
</dbReference>
<keyword evidence="4 10" id="KW-0812">Transmembrane</keyword>
<evidence type="ECO:0000256" key="8">
    <source>
        <dbReference type="ARBA" id="ARBA00022989"/>
    </source>
</evidence>
<keyword evidence="6 10" id="KW-0547">Nucleotide-binding</keyword>
<feature type="transmembrane region" description="Helical" evidence="10">
    <location>
        <begin position="6"/>
        <end position="26"/>
    </location>
</feature>
<feature type="transmembrane region" description="Helical" evidence="10">
    <location>
        <begin position="57"/>
        <end position="78"/>
    </location>
</feature>
<dbReference type="GO" id="GO:0106408">
    <property type="term" value="F:diadenylate cyclase activity"/>
    <property type="evidence" value="ECO:0007669"/>
    <property type="project" value="UniProtKB-EC"/>
</dbReference>
<dbReference type="InterPro" id="IPR014046">
    <property type="entry name" value="C-di-AMP_synthase"/>
</dbReference>
<dbReference type="InterPro" id="IPR045585">
    <property type="entry name" value="CdaA_N"/>
</dbReference>
<evidence type="ECO:0000313" key="12">
    <source>
        <dbReference type="EMBL" id="MBO8465979.1"/>
    </source>
</evidence>
<keyword evidence="7 10" id="KW-0067">ATP-binding</keyword>
<comment type="caution">
    <text evidence="10">Lacks conserved residue(s) required for the propagation of feature annotation.</text>
</comment>
<evidence type="ECO:0000256" key="5">
    <source>
        <dbReference type="ARBA" id="ARBA00022695"/>
    </source>
</evidence>
<reference evidence="12" key="1">
    <citation type="submission" date="2020-10" db="EMBL/GenBank/DDBJ databases">
        <authorList>
            <person name="Gilroy R."/>
        </authorList>
    </citation>
    <scope>NUCLEOTIDE SEQUENCE</scope>
    <source>
        <strain evidence="12">10037</strain>
    </source>
</reference>
<dbReference type="GO" id="GO:0005524">
    <property type="term" value="F:ATP binding"/>
    <property type="evidence" value="ECO:0007669"/>
    <property type="project" value="UniProtKB-UniRule"/>
</dbReference>
<comment type="function">
    <text evidence="10">Catalyzes the condensation of 2 ATP molecules into cyclic di-AMP (c-di-AMP), a second messenger used to regulate differing processes in different bacteria.</text>
</comment>
<dbReference type="InterPro" id="IPR036888">
    <property type="entry name" value="DNA_integrity_DisA_N_sf"/>
</dbReference>
<accession>A0A9D9NAD0</accession>
<comment type="caution">
    <text evidence="12">The sequence shown here is derived from an EMBL/GenBank/DDBJ whole genome shotgun (WGS) entry which is preliminary data.</text>
</comment>
<dbReference type="EMBL" id="JADIME010000086">
    <property type="protein sequence ID" value="MBO8465979.1"/>
    <property type="molecule type" value="Genomic_DNA"/>
</dbReference>
<dbReference type="NCBIfam" id="TIGR00159">
    <property type="entry name" value="diadenylate cyclase CdaA"/>
    <property type="match status" value="1"/>
</dbReference>
<evidence type="ECO:0000256" key="4">
    <source>
        <dbReference type="ARBA" id="ARBA00022692"/>
    </source>
</evidence>
<keyword evidence="8 10" id="KW-1133">Transmembrane helix</keyword>
<dbReference type="GO" id="GO:0004016">
    <property type="term" value="F:adenylate cyclase activity"/>
    <property type="evidence" value="ECO:0007669"/>
    <property type="project" value="UniProtKB-UniRule"/>
</dbReference>
<dbReference type="HAMAP" id="MF_01499">
    <property type="entry name" value="DacA"/>
    <property type="match status" value="1"/>
</dbReference>
<organism evidence="12 13">
    <name type="scientific">Candidatus Merdivivens pullistercoris</name>
    <dbReference type="NCBI Taxonomy" id="2840873"/>
    <lineage>
        <taxon>Bacteria</taxon>
        <taxon>Pseudomonadati</taxon>
        <taxon>Bacteroidota</taxon>
        <taxon>Bacteroidia</taxon>
        <taxon>Bacteroidales</taxon>
        <taxon>Muribaculaceae</taxon>
        <taxon>Muribaculaceae incertae sedis</taxon>
        <taxon>Candidatus Merdivivens</taxon>
    </lineage>
</organism>
<evidence type="ECO:0000256" key="2">
    <source>
        <dbReference type="ARBA" id="ARBA00022475"/>
    </source>
</evidence>
<feature type="domain" description="DAC" evidence="11">
    <location>
        <begin position="79"/>
        <end position="250"/>
    </location>
</feature>
<evidence type="ECO:0000256" key="7">
    <source>
        <dbReference type="ARBA" id="ARBA00022840"/>
    </source>
</evidence>
<evidence type="ECO:0000256" key="3">
    <source>
        <dbReference type="ARBA" id="ARBA00022679"/>
    </source>
</evidence>
<protein>
    <recommendedName>
        <fullName evidence="10">Diadenylate cyclase</fullName>
        <shortName evidence="10">DAC</shortName>
        <ecNumber evidence="10">2.7.7.85</ecNumber>
    </recommendedName>
    <alternativeName>
        <fullName evidence="10">Cyclic-di-AMP synthase</fullName>
        <shortName evidence="10">c-di-AMP synthase</shortName>
    </alternativeName>
</protein>
<evidence type="ECO:0000313" key="13">
    <source>
        <dbReference type="Proteomes" id="UP000823597"/>
    </source>
</evidence>
<comment type="catalytic activity">
    <reaction evidence="1 10">
        <text>2 ATP = 3',3'-c-di-AMP + 2 diphosphate</text>
        <dbReference type="Rhea" id="RHEA:35655"/>
        <dbReference type="ChEBI" id="CHEBI:30616"/>
        <dbReference type="ChEBI" id="CHEBI:33019"/>
        <dbReference type="ChEBI" id="CHEBI:71500"/>
        <dbReference type="EC" id="2.7.7.85"/>
    </reaction>
</comment>
<dbReference type="InterPro" id="IPR003390">
    <property type="entry name" value="DNA_integrity_scan_DisA_N"/>
</dbReference>
<comment type="similarity">
    <text evidence="10">Belongs to the adenylate cyclase family. DacA/CdaA subfamily.</text>
</comment>
<keyword evidence="2 10" id="KW-1003">Cell membrane</keyword>
<gene>
    <name evidence="10" type="primary">dacA</name>
    <name evidence="12" type="ORF">IAB93_08315</name>
</gene>
<dbReference type="Pfam" id="PF02457">
    <property type="entry name" value="DAC"/>
    <property type="match status" value="1"/>
</dbReference>
<dbReference type="GO" id="GO:0006171">
    <property type="term" value="P:cAMP biosynthetic process"/>
    <property type="evidence" value="ECO:0007669"/>
    <property type="project" value="InterPro"/>
</dbReference>
<feature type="transmembrane region" description="Helical" evidence="10">
    <location>
        <begin position="33"/>
        <end position="51"/>
    </location>
</feature>
<dbReference type="Gene3D" id="3.40.1700.10">
    <property type="entry name" value="DNA integrity scanning protein, DisA, N-terminal domain"/>
    <property type="match status" value="1"/>
</dbReference>
<keyword evidence="5 10" id="KW-0548">Nucleotidyltransferase</keyword>
<dbReference type="EC" id="2.7.7.85" evidence="10"/>
<evidence type="ECO:0000256" key="10">
    <source>
        <dbReference type="HAMAP-Rule" id="MF_01499"/>
    </source>
</evidence>
<dbReference type="PANTHER" id="PTHR34185:SF1">
    <property type="entry name" value="DIADENYLATE CYCLASE"/>
    <property type="match status" value="1"/>
</dbReference>
<dbReference type="AlphaFoldDB" id="A0A9D9NAD0"/>
<dbReference type="InterPro" id="IPR034701">
    <property type="entry name" value="CdaA"/>
</dbReference>
<proteinExistence type="inferred from homology"/>
<comment type="subunit">
    <text evidence="10">Probably a homodimer.</text>
</comment>
<evidence type="ECO:0000259" key="11">
    <source>
        <dbReference type="PROSITE" id="PS51794"/>
    </source>
</evidence>
<dbReference type="PANTHER" id="PTHR34185">
    <property type="entry name" value="DIADENYLATE CYCLASE"/>
    <property type="match status" value="1"/>
</dbReference>
<dbReference type="PROSITE" id="PS51794">
    <property type="entry name" value="DAC"/>
    <property type="match status" value="1"/>
</dbReference>
<dbReference type="PIRSF" id="PIRSF004793">
    <property type="entry name" value="UCP004793"/>
    <property type="match status" value="1"/>
</dbReference>
<evidence type="ECO:0000256" key="1">
    <source>
        <dbReference type="ARBA" id="ARBA00000877"/>
    </source>
</evidence>
<evidence type="ECO:0000256" key="6">
    <source>
        <dbReference type="ARBA" id="ARBA00022741"/>
    </source>
</evidence>
<dbReference type="InterPro" id="IPR050338">
    <property type="entry name" value="DisA"/>
</dbReference>